<feature type="active site" description="Proton donor; for dehydratase activity" evidence="9">
    <location>
        <position position="1102"/>
    </location>
</feature>
<feature type="domain" description="Ketosynthase family 3 (KS3)" evidence="11">
    <location>
        <begin position="1752"/>
        <end position="2176"/>
    </location>
</feature>
<dbReference type="InterPro" id="IPR049552">
    <property type="entry name" value="PKS_DH_N"/>
</dbReference>
<dbReference type="FunFam" id="3.40.47.10:FF:000019">
    <property type="entry name" value="Polyketide synthase type I"/>
    <property type="match status" value="2"/>
</dbReference>
<dbReference type="InterPro" id="IPR020807">
    <property type="entry name" value="PKS_DH"/>
</dbReference>
<dbReference type="Pfam" id="PF14765">
    <property type="entry name" value="PS-DH"/>
    <property type="match status" value="1"/>
</dbReference>
<dbReference type="SMART" id="SM00826">
    <property type="entry name" value="PKS_DH"/>
    <property type="match status" value="1"/>
</dbReference>
<dbReference type="CDD" id="cd00833">
    <property type="entry name" value="PKS"/>
    <property type="match status" value="2"/>
</dbReference>
<dbReference type="InterPro" id="IPR009081">
    <property type="entry name" value="PP-bd_ACP"/>
</dbReference>
<dbReference type="GO" id="GO:0004315">
    <property type="term" value="F:3-oxoacyl-[acyl-carrier-protein] synthase activity"/>
    <property type="evidence" value="ECO:0007669"/>
    <property type="project" value="InterPro"/>
</dbReference>
<keyword evidence="8" id="KW-0012">Acyltransferase</keyword>
<dbReference type="GO" id="GO:0006633">
    <property type="term" value="P:fatty acid biosynthetic process"/>
    <property type="evidence" value="ECO:0007669"/>
    <property type="project" value="InterPro"/>
</dbReference>
<reference evidence="13 14" key="1">
    <citation type="submission" date="2015-02" db="EMBL/GenBank/DDBJ databases">
        <authorList>
            <person name="Gomez-Escribano P.J."/>
        </authorList>
    </citation>
    <scope>NUCLEOTIDE SEQUENCE [LARGE SCALE GENOMIC DNA]</scope>
    <source>
        <strain evidence="14">C34 (DSM 42122 / NRRL B-24963)</strain>
    </source>
</reference>
<dbReference type="GO" id="GO:0031177">
    <property type="term" value="F:phosphopantetheine binding"/>
    <property type="evidence" value="ECO:0007669"/>
    <property type="project" value="InterPro"/>
</dbReference>
<dbReference type="InterPro" id="IPR050091">
    <property type="entry name" value="PKS_NRPS_Biosynth_Enz"/>
</dbReference>
<dbReference type="InterPro" id="IPR006162">
    <property type="entry name" value="Ppantetheine_attach_site"/>
</dbReference>
<dbReference type="InterPro" id="IPR014030">
    <property type="entry name" value="Ketoacyl_synth_N"/>
</dbReference>
<dbReference type="SUPFAM" id="SSF47336">
    <property type="entry name" value="ACP-like"/>
    <property type="match status" value="2"/>
</dbReference>
<dbReference type="Pfam" id="PF00109">
    <property type="entry name" value="ketoacyl-synt"/>
    <property type="match status" value="2"/>
</dbReference>
<feature type="active site" description="Proton acceptor; for dehydratase activity" evidence="9">
    <location>
        <position position="938"/>
    </location>
</feature>
<dbReference type="EMBL" id="LN831790">
    <property type="protein sequence ID" value="CQR65598.1"/>
    <property type="molecule type" value="Genomic_DNA"/>
</dbReference>
<comment type="cofactor">
    <cofactor evidence="1">
        <name>pantetheine 4'-phosphate</name>
        <dbReference type="ChEBI" id="CHEBI:47942"/>
    </cofactor>
</comment>
<dbReference type="PROSITE" id="PS52019">
    <property type="entry name" value="PKS_MFAS_DH"/>
    <property type="match status" value="1"/>
</dbReference>
<dbReference type="PROSITE" id="PS52004">
    <property type="entry name" value="KS3_2"/>
    <property type="match status" value="2"/>
</dbReference>
<dbReference type="InterPro" id="IPR016036">
    <property type="entry name" value="Malonyl_transacylase_ACP-bd"/>
</dbReference>
<dbReference type="InterPro" id="IPR032821">
    <property type="entry name" value="PKS_assoc"/>
</dbReference>
<dbReference type="InterPro" id="IPR020806">
    <property type="entry name" value="PKS_PP-bd"/>
</dbReference>
<dbReference type="Pfam" id="PF16197">
    <property type="entry name" value="KAsynt_C_assoc"/>
    <property type="match status" value="2"/>
</dbReference>
<evidence type="ECO:0000259" key="10">
    <source>
        <dbReference type="PROSITE" id="PS50075"/>
    </source>
</evidence>
<dbReference type="Gene3D" id="3.40.50.720">
    <property type="entry name" value="NAD(P)-binding Rossmann-like Domain"/>
    <property type="match status" value="2"/>
</dbReference>
<dbReference type="InterPro" id="IPR049551">
    <property type="entry name" value="PKS_DH_C"/>
</dbReference>
<dbReference type="InterPro" id="IPR041618">
    <property type="entry name" value="PKS_DE"/>
</dbReference>
<dbReference type="InterPro" id="IPR020841">
    <property type="entry name" value="PKS_Beta-ketoAc_synthase_dom"/>
</dbReference>
<dbReference type="Pfam" id="PF21089">
    <property type="entry name" value="PKS_DH_N"/>
    <property type="match status" value="1"/>
</dbReference>
<dbReference type="InterPro" id="IPR049900">
    <property type="entry name" value="PKS_mFAS_DH"/>
</dbReference>
<dbReference type="Gene3D" id="3.40.47.10">
    <property type="match status" value="2"/>
</dbReference>
<dbReference type="Gene3D" id="6.10.140.1830">
    <property type="match status" value="1"/>
</dbReference>
<dbReference type="InterPro" id="IPR014031">
    <property type="entry name" value="Ketoacyl_synth_C"/>
</dbReference>
<comment type="pathway">
    <text evidence="2">Antibiotic biosynthesis.</text>
</comment>
<feature type="domain" description="Carrier" evidence="10">
    <location>
        <begin position="1659"/>
        <end position="1734"/>
    </location>
</feature>
<evidence type="ECO:0000256" key="6">
    <source>
        <dbReference type="ARBA" id="ARBA00023194"/>
    </source>
</evidence>
<dbReference type="PROSITE" id="PS00606">
    <property type="entry name" value="KS3_1"/>
    <property type="match status" value="2"/>
</dbReference>
<feature type="domain" description="Ketosynthase family 3 (KS3)" evidence="11">
    <location>
        <begin position="33"/>
        <end position="456"/>
    </location>
</feature>
<keyword evidence="5" id="KW-0808">Transferase</keyword>
<dbReference type="Gene3D" id="3.30.70.3290">
    <property type="match status" value="2"/>
</dbReference>
<dbReference type="RefSeq" id="WP_047122183.1">
    <property type="nucleotide sequence ID" value="NZ_LN831790.1"/>
</dbReference>
<evidence type="ECO:0000313" key="14">
    <source>
        <dbReference type="Proteomes" id="UP000035016"/>
    </source>
</evidence>
<feature type="region of interest" description="C-terminal hotdog fold" evidence="9">
    <location>
        <begin position="1041"/>
        <end position="1175"/>
    </location>
</feature>
<organism evidence="13 14">
    <name type="scientific">Streptomyces leeuwenhoekii</name>
    <dbReference type="NCBI Taxonomy" id="1437453"/>
    <lineage>
        <taxon>Bacteria</taxon>
        <taxon>Bacillati</taxon>
        <taxon>Actinomycetota</taxon>
        <taxon>Actinomycetes</taxon>
        <taxon>Kitasatosporales</taxon>
        <taxon>Streptomycetaceae</taxon>
        <taxon>Streptomyces</taxon>
    </lineage>
</organism>
<dbReference type="InterPro" id="IPR018201">
    <property type="entry name" value="Ketoacyl_synth_AS"/>
</dbReference>
<dbReference type="SMART" id="SM00827">
    <property type="entry name" value="PKS_AT"/>
    <property type="match status" value="2"/>
</dbReference>
<dbReference type="NCBIfam" id="NF045894">
    <property type="entry name" value="PKS_plus_SDR"/>
    <property type="match status" value="1"/>
</dbReference>
<keyword evidence="3" id="KW-0596">Phosphopantetheine</keyword>
<dbReference type="KEGG" id="sle:sle_61430"/>
<dbReference type="PROSITE" id="PS00012">
    <property type="entry name" value="PHOSPHOPANTETHEINE"/>
    <property type="match status" value="2"/>
</dbReference>
<dbReference type="Proteomes" id="UP000035016">
    <property type="component" value="Chromosome Chromosome"/>
</dbReference>
<keyword evidence="6" id="KW-0045">Antibiotic biosynthesis</keyword>
<dbReference type="InterPro" id="IPR016039">
    <property type="entry name" value="Thiolase-like"/>
</dbReference>
<evidence type="ECO:0000256" key="8">
    <source>
        <dbReference type="ARBA" id="ARBA00023315"/>
    </source>
</evidence>
<keyword evidence="7" id="KW-0511">Multifunctional enzyme</keyword>
<evidence type="ECO:0000313" key="13">
    <source>
        <dbReference type="EMBL" id="CQR65598.1"/>
    </source>
</evidence>
<dbReference type="InterPro" id="IPR015083">
    <property type="entry name" value="NorB/c/GfsB-D-like_docking"/>
</dbReference>
<dbReference type="SUPFAM" id="SSF101173">
    <property type="entry name" value="Docking domain B of the erythromycin polyketide synthase (DEBS)"/>
    <property type="match status" value="1"/>
</dbReference>
<dbReference type="Pfam" id="PF02801">
    <property type="entry name" value="Ketoacyl-synt_C"/>
    <property type="match status" value="2"/>
</dbReference>
<dbReference type="InterPro" id="IPR036736">
    <property type="entry name" value="ACP-like_sf"/>
</dbReference>
<dbReference type="InterPro" id="IPR057326">
    <property type="entry name" value="KR_dom"/>
</dbReference>
<dbReference type="Gene3D" id="3.40.366.10">
    <property type="entry name" value="Malonyl-Coenzyme A Acyl Carrier Protein, domain 2"/>
    <property type="match status" value="2"/>
</dbReference>
<evidence type="ECO:0000256" key="5">
    <source>
        <dbReference type="ARBA" id="ARBA00022679"/>
    </source>
</evidence>
<dbReference type="Gene3D" id="3.10.129.110">
    <property type="entry name" value="Polyketide synthase dehydratase"/>
    <property type="match status" value="1"/>
</dbReference>
<dbReference type="Pfam" id="PF00698">
    <property type="entry name" value="Acyl_transf_1"/>
    <property type="match status" value="2"/>
</dbReference>
<keyword evidence="4" id="KW-0597">Phosphoprotein</keyword>
<dbReference type="SUPFAM" id="SSF55048">
    <property type="entry name" value="Probable ACP-binding domain of malonyl-CoA ACP transacylase"/>
    <property type="match status" value="2"/>
</dbReference>
<accession>A0A0F7W4D3</accession>
<dbReference type="Pfam" id="PF18369">
    <property type="entry name" value="PKS_DE"/>
    <property type="match status" value="1"/>
</dbReference>
<dbReference type="PANTHER" id="PTHR43775">
    <property type="entry name" value="FATTY ACID SYNTHASE"/>
    <property type="match status" value="1"/>
</dbReference>
<evidence type="ECO:0000256" key="4">
    <source>
        <dbReference type="ARBA" id="ARBA00022553"/>
    </source>
</evidence>
<dbReference type="GO" id="GO:0033068">
    <property type="term" value="P:macrolide biosynthetic process"/>
    <property type="evidence" value="ECO:0007669"/>
    <property type="project" value="UniProtKB-ARBA"/>
</dbReference>
<evidence type="ECO:0000256" key="2">
    <source>
        <dbReference type="ARBA" id="ARBA00004792"/>
    </source>
</evidence>
<dbReference type="FunFam" id="1.10.1200.10:FF:000007">
    <property type="entry name" value="Probable polyketide synthase pks17"/>
    <property type="match status" value="2"/>
</dbReference>
<dbReference type="InterPro" id="IPR036299">
    <property type="entry name" value="Polyketide_synth_docking_sf"/>
</dbReference>
<evidence type="ECO:0000256" key="3">
    <source>
        <dbReference type="ARBA" id="ARBA00022450"/>
    </source>
</evidence>
<dbReference type="Pfam" id="PF00550">
    <property type="entry name" value="PP-binding"/>
    <property type="match status" value="2"/>
</dbReference>
<dbReference type="InterPro" id="IPR001227">
    <property type="entry name" value="Ac_transferase_dom_sf"/>
</dbReference>
<dbReference type="Pfam" id="PF08659">
    <property type="entry name" value="KR"/>
    <property type="match status" value="2"/>
</dbReference>
<protein>
    <submittedName>
        <fullName evidence="13">Chaxalactin biosynthesis PKS homolog to Erythronolide synthase, modules 1 and 2</fullName>
    </submittedName>
</protein>
<dbReference type="SMART" id="SM00822">
    <property type="entry name" value="PKS_KR"/>
    <property type="match status" value="2"/>
</dbReference>
<evidence type="ECO:0000256" key="7">
    <source>
        <dbReference type="ARBA" id="ARBA00023268"/>
    </source>
</evidence>
<proteinExistence type="predicted"/>
<dbReference type="GO" id="GO:0004312">
    <property type="term" value="F:fatty acid synthase activity"/>
    <property type="evidence" value="ECO:0007669"/>
    <property type="project" value="TreeGrafter"/>
</dbReference>
<feature type="domain" description="Carrier" evidence="10">
    <location>
        <begin position="3139"/>
        <end position="3214"/>
    </location>
</feature>
<feature type="region of interest" description="N-terminal hotdog fold" evidence="9">
    <location>
        <begin position="906"/>
        <end position="1030"/>
    </location>
</feature>
<dbReference type="Pfam" id="PF08990">
    <property type="entry name" value="Docking"/>
    <property type="match status" value="1"/>
</dbReference>
<dbReference type="InterPro" id="IPR016035">
    <property type="entry name" value="Acyl_Trfase/lysoPLipase"/>
</dbReference>
<evidence type="ECO:0000259" key="12">
    <source>
        <dbReference type="PROSITE" id="PS52019"/>
    </source>
</evidence>
<dbReference type="InterPro" id="IPR013968">
    <property type="entry name" value="PKS_KR"/>
</dbReference>
<dbReference type="SUPFAM" id="SSF52151">
    <property type="entry name" value="FabD/lysophospholipase-like"/>
    <property type="match status" value="2"/>
</dbReference>
<dbReference type="SMART" id="SM00825">
    <property type="entry name" value="PKS_KS"/>
    <property type="match status" value="2"/>
</dbReference>
<evidence type="ECO:0000256" key="9">
    <source>
        <dbReference type="PROSITE-ProRule" id="PRU01363"/>
    </source>
</evidence>
<dbReference type="SMART" id="SM00823">
    <property type="entry name" value="PKS_PP"/>
    <property type="match status" value="2"/>
</dbReference>
<dbReference type="SUPFAM" id="SSF51735">
    <property type="entry name" value="NAD(P)-binding Rossmann-fold domains"/>
    <property type="match status" value="4"/>
</dbReference>
<dbReference type="InterPro" id="IPR014043">
    <property type="entry name" value="Acyl_transferase_dom"/>
</dbReference>
<dbReference type="SMART" id="SM01294">
    <property type="entry name" value="PKS_PP_betabranch"/>
    <property type="match status" value="2"/>
</dbReference>
<dbReference type="PROSITE" id="PS50075">
    <property type="entry name" value="CARRIER"/>
    <property type="match status" value="2"/>
</dbReference>
<evidence type="ECO:0000256" key="1">
    <source>
        <dbReference type="ARBA" id="ARBA00001957"/>
    </source>
</evidence>
<dbReference type="PANTHER" id="PTHR43775:SF51">
    <property type="entry name" value="INACTIVE PHENOLPHTHIOCEROL SYNTHESIS POLYKETIDE SYNTHASE TYPE I PKS1-RELATED"/>
    <property type="match status" value="1"/>
</dbReference>
<dbReference type="Gene3D" id="1.10.1200.10">
    <property type="entry name" value="ACP-like"/>
    <property type="match status" value="2"/>
</dbReference>
<dbReference type="CDD" id="cd08952">
    <property type="entry name" value="KR_1_SDR_x"/>
    <property type="match status" value="2"/>
</dbReference>
<sequence length="3293" mass="341788">MADEVRLREYLKRITAELHHTRQRLRETTARAGEPIAIVGMACRYPGGVTSATELWRLVDQGRDAVSGFPTDRGWDLDTLLADPDRPGASYARAGGFLHGAAEFDADFFGISPREALAMDPQQRLLLETAWEVFEEAGIDPLSLRGSRTGVFAGVMYHDYAARVRVAPEAVQGYVQNGSAGSIASGRLAYTFGFHGPAVTVDTACSSSLVALHLAAQALRQGECDLALAGGVTVMSTPTTFVEFSRQRALAADGRCKSFAASADGTGWGEGVGLLLVERLSDARRKGHQVLAVVRGSAVNSDGASSRLTAPNGIAQERVIRQALTAAGLAPGQVDAVEGHGTGTALGDPIEAEALLATYGRDRDRPLWLGSLKSNIGHTQAAAGVGGVIKMVQAMRHGLLPRTLHVDAPSPAVDWSAGAVRLLTEAQSWPDTGEPRRTAVSSFGVSGTNAHVIVEQPAPEPASEAASERTTTPSIVPVVVSARSARALREQAGRLAETGVDPLDLAFSAATTRAAFAHRAVVVAGAPEQGLRALAEGHPTPGVVTGVAAKTPGRVAFLFSGQGSQRVDMGRELASRFPVFAEAFDEVCGHFDALLGHSLREALADPEAVHRTEITQCGLFAVEVALCRVLAAWGVRPDVLIGHSVGELVAAHVAGVLSLADACAVVTARGRLMGALPEGGAMVSVQAGEADVVPHLADGVSLGAVNGPEAVVLTGDEDAVLALAQRWKSTRLKVSHAFHSARVEPMLAEFVRVLGSVTFAPPRLPVISNTTGAEAGPEITTPGYWARHAREAVRFADGLHTAAALGVQTWIEIGPDAVLTALVRDCLGADATPAQRRGVPEEDALLTLLASLHTRGTPVDWPAFFADTGARTVPLPTYAFQRERFWLPAGDDPAAAGQVGLATAGHPLLGAKISLAGGEGTVFTGRLALDDHPWLTGHEVHGSVLLPGTAFLDLAWHAARETGHDLVEDLTLEAPLAVPATGAVMLQITVGHPEGTAASLSIHSRTEGAPDDRPWTRHAAGTLTTGAGPGAELAEWPPEGAETVDLTGFYDRLAATGFGYGPAFRGVRAAWRRGEELFAEVALPEAAQTGTGGHGLHAALLDAALHPAIGEAATPRLPFTWSRAALHATGASALRVRLIPDGPDVVAVTVADDTGAPVATIGSLTARAVSPAQVEAARMETAEVPAVDGWCYRVAEEPVLTGAPAVLSGRWVLVLPAGYEDDPWTDAVAGALSAAGAEVERSTAGGVRELAGPVSGVLSALALAEDPHPGAPAVPTGLAATLDLLHDLASSDSGARLWCLTRTAGGAEQAMVAGLGRVAALELPRVWGGLIELPAEPGTGTDGLVRALAQDTEDQIAVRADGPRARRLVPVPRTAAPQPWKPRGTVLVTGGTGGLGAHLARHLARPGVDLVLLSRRGPEAPGAEELRAELLSAGASVTVAACDVTDRQALAELLAGLPEPPSAVVHTAGTSRSQPLAETGPAELAEVFAAKVLGAHHLDELLDGPLDAFVLFSSIAGVWGSGGQAAYAAANAYLDALAERRRARGLPATAVAWGPWAGDGMVDDSTAEYLRGRGLRVLPPEAALTALERAVAEDHTALVVVDVDWGRFLPAYTSARRAPLFDRLTATRPHRAGTARTRTARNQAAQTEWAGLSEAALPAAVLGLVRGQAAAVLGLASAEEVDTGRAFTAAGFDSLMSIDLRDRLAAATGLRLPATLVFDHPDPEALTRHLCAELAGRPGTATITAPARVTGEEPVAIIGMACRYPGGITSPEELWRLVADGAEVLGPLPRDRGWDVDALVHPDPDRPGTTYVGVGGFLPDAAAFDPGLFGISRREALAMDPQQRLLLESAWEALEHAGIDPTSLRGSATSVFAGVMHHDYLTRFGTVPAEVEGHFATGNAASVLSGRVAYTFGFEGPAVTVDTACSSSLVAMHLAAQALRQGECDLALAGGATVMASPTIFTEFSRQRGLAPDGRCKAFSASADGTGWGEGVGLVLLERLSDARRNGHQVLAVVRGSAVNQDGASNGLTAPNGPSQQRVIRRALASAGLVPSDVDVVEAHGTGTVLGDPIEAQALIAAYGQGRDRPLWLGSVKSNLGHTQAAAGVAGVIKMVQAMRHGVLPRTLHVDEPSPHVDWSSGSVELLTEARPWPETGRARRAGVSSFGISGTNAHVIIEQAPQDTAPAVVRRELPVHAWVLSGHTPEAVRAQAARLRAVAAELDPADVGLSLVTGRALLDHRAVAVGADRAELLRALESVAPVEARPGATAFAFPGQGSQHAGMGLAETAAYPVFAEALDEVFGHLDPLLGCSLREVLGDEEALARTEFTQCALFAVEVASCRLLASWGVRPDVLIGHSVGELVAAHLAGVWSLADACAVVAARGRLMGALPPGGAMVSVRAGEAEVLPHLVDGVSIAAVNGSEAVVLSGDEDAVRTLAQRWRGKRLPVSHAFHSHHMDVVLDDFAAVLDRVEFSLPRIPVVSNLTGTVAGEEITTPAYWVRHVRETVRFADGVAALPGLGVTRCLEVGPGAVLTALTREVLPAGGPVAIATARPGRDGAGSLVRALGDLHAHGGTVDWRAFHAGSGARAVNLPAYAFQRELFWLTPAPLAQPGAGPGAEELWSAVDQGDADRLAAALEITDPAARSGLAAVLPALASWRGKSTVDGWRYRVDWRALPTLGRAVPTGRWLFVHPGDDGGELAEALAERGADLIPIPMADREVLARRIAELGPLAGVLSELDAGTAPDTTDLPGTVTLLHALGDAGVSAPLWCLTRAAVTTDPADPPPEVGRARLWGLGLVAALEHPARWGGLIDLPEHTDSRIVEALLAVLAGGHGEDQLALRAGGPLVRRLRRAPLPGGAGDGWAPHGTVLITGGTGVLGAGAARWLAARGAKHLLLVSRRGPDAPGAQALEAELTALGARSTILACDVTDRAALAALLDGVPAEHPLTAVVHTAGVLDDGVLDELTPERWSAVLAPKAVAAWHLHELTRDRDLDAFVLFGSAAGTTGNLGQAGYAAANAALDALAERRRAEGLAATSVAWGNWSSGMSNSRVATDRFDRFGLRGMDPDLAFSALGQAVDRGETRVVVADIDWTRFGASYTALRPSPLLAEVLDTPATASETGAGASLRARLAEMSPEEAARVVTGVVRDHVAAVLDHGDPATLPTDRAFRDLGIDSLTAVELRNRLSTVTGLALPAGTVFDYPHVTALARHLLDRLAPKGTGEPAATEEARCRAALATVPYTRLRESGLLPALLALADGAAPEPPAATRGQELGDMDLNQLVLLALDSENPEASR</sequence>
<name>A0A0F7W4D3_STRLW</name>
<dbReference type="SUPFAM" id="SSF53901">
    <property type="entry name" value="Thiolase-like"/>
    <property type="match status" value="2"/>
</dbReference>
<dbReference type="InterPro" id="IPR042104">
    <property type="entry name" value="PKS_dehydratase_sf"/>
</dbReference>
<feature type="domain" description="PKS/mFAS DH" evidence="12">
    <location>
        <begin position="906"/>
        <end position="1175"/>
    </location>
</feature>
<gene>
    <name evidence="13" type="primary">sle_61430</name>
</gene>
<dbReference type="InterPro" id="IPR036291">
    <property type="entry name" value="NAD(P)-bd_dom_sf"/>
</dbReference>
<evidence type="ECO:0000259" key="11">
    <source>
        <dbReference type="PROSITE" id="PS52004"/>
    </source>
</evidence>